<organism evidence="2">
    <name type="scientific">Salmonella enterica subsp. enterica serovar Ouakam</name>
    <dbReference type="NCBI Taxonomy" id="1243585"/>
    <lineage>
        <taxon>Bacteria</taxon>
        <taxon>Pseudomonadati</taxon>
        <taxon>Pseudomonadota</taxon>
        <taxon>Gammaproteobacteria</taxon>
        <taxon>Enterobacterales</taxon>
        <taxon>Enterobacteriaceae</taxon>
        <taxon>Salmonella</taxon>
    </lineage>
</organism>
<accession>A0A5I8I2B0</accession>
<name>A0A5I8I2B0_SALET</name>
<reference evidence="2" key="1">
    <citation type="submission" date="2019-07" db="EMBL/GenBank/DDBJ databases">
        <authorList>
            <consortium name="GenomeTrakr network: Whole genome sequencing for foodborne pathogen traceback"/>
        </authorList>
    </citation>
    <scope>NUCLEOTIDE SEQUENCE [LARGE SCALE GENOMIC DNA]</scope>
    <source>
        <strain evidence="2">FSIS21720206</strain>
    </source>
</reference>
<keyword evidence="1" id="KW-0472">Membrane</keyword>
<gene>
    <name evidence="2" type="ORF">CQU62_24090</name>
</gene>
<protein>
    <submittedName>
        <fullName evidence="2">Uncharacterized protein</fullName>
    </submittedName>
</protein>
<sequence>MKRYISLSILSVLIVFFIAAGLFYKPSTHYPFKCYGFIEYNLVLDNKEVQLNLSQDIRLYDDKTGEISFSGRVMYDNRNTVFNRKIMLTNTSRLDEDTLKFTIKKTVKSLSDNTPDDVYNLLMDEYVASQHTIQIDLIEIVSGLWVIGSPTSFIMICQAY</sequence>
<keyword evidence="1" id="KW-1133">Transmembrane helix</keyword>
<dbReference type="Proteomes" id="UP000839815">
    <property type="component" value="Unassembled WGS sequence"/>
</dbReference>
<evidence type="ECO:0000313" key="2">
    <source>
        <dbReference type="EMBL" id="ECI2862384.1"/>
    </source>
</evidence>
<dbReference type="EMBL" id="AAIURL010000098">
    <property type="protein sequence ID" value="ECI2862384.1"/>
    <property type="molecule type" value="Genomic_DNA"/>
</dbReference>
<feature type="transmembrane region" description="Helical" evidence="1">
    <location>
        <begin position="7"/>
        <end position="24"/>
    </location>
</feature>
<evidence type="ECO:0000256" key="1">
    <source>
        <dbReference type="SAM" id="Phobius"/>
    </source>
</evidence>
<comment type="caution">
    <text evidence="2">The sequence shown here is derived from an EMBL/GenBank/DDBJ whole genome shotgun (WGS) entry which is preliminary data.</text>
</comment>
<proteinExistence type="predicted"/>
<dbReference type="AlphaFoldDB" id="A0A5I8I2B0"/>
<keyword evidence="1" id="KW-0812">Transmembrane</keyword>